<keyword evidence="1" id="KW-0496">Mitochondrion</keyword>
<protein>
    <submittedName>
        <fullName evidence="1">Uncharacterized protein</fullName>
    </submittedName>
</protein>
<sequence length="126" mass="14394">MNSIVLYGNPTLSDLDFLMDSELRSFPSSNTSTSSSIQSDASSAPLEFEEILDIISKESLKWIERSGRQVPPEWTTQDLVREVIGTDWISIEGLLRDHFYDIMLHGPNSWLSQDLFAFLDLINYTF</sequence>
<gene>
    <name evidence="1" type="primary">orf126</name>
</gene>
<name>W6JNI5_HEVBR</name>
<dbReference type="EMBL" id="AP014526">
    <property type="protein sequence ID" value="BAO50917.1"/>
    <property type="molecule type" value="Genomic_DNA"/>
</dbReference>
<organism evidence="1">
    <name type="scientific">Hevea brasiliensis</name>
    <name type="common">Para rubber tree</name>
    <name type="synonym">Siphonia brasiliensis</name>
    <dbReference type="NCBI Taxonomy" id="3981"/>
    <lineage>
        <taxon>Eukaryota</taxon>
        <taxon>Viridiplantae</taxon>
        <taxon>Streptophyta</taxon>
        <taxon>Embryophyta</taxon>
        <taxon>Tracheophyta</taxon>
        <taxon>Spermatophyta</taxon>
        <taxon>Magnoliopsida</taxon>
        <taxon>eudicotyledons</taxon>
        <taxon>Gunneridae</taxon>
        <taxon>Pentapetalae</taxon>
        <taxon>rosids</taxon>
        <taxon>fabids</taxon>
        <taxon>Malpighiales</taxon>
        <taxon>Euphorbiaceae</taxon>
        <taxon>Crotonoideae</taxon>
        <taxon>Micrandreae</taxon>
        <taxon>Hevea</taxon>
    </lineage>
</organism>
<accession>W6JNI5</accession>
<geneLocation type="mitochondrion" evidence="1"/>
<proteinExistence type="predicted"/>
<evidence type="ECO:0000313" key="1">
    <source>
        <dbReference type="EMBL" id="BAO50917.1"/>
    </source>
</evidence>
<dbReference type="AlphaFoldDB" id="W6JNI5"/>
<reference evidence="1" key="1">
    <citation type="journal article" date="2014" name="BMC Plant Biol.">
        <title>Assembly and analysis of a male sterile rubber tree mitochondrial genome reveals DNA rearrangement events and a novel transcript.</title>
        <authorList>
            <person name="Shearman J.R."/>
            <person name="Sangsrakru D."/>
            <person name="Ruang-areerate P."/>
            <person name="Sonthirod C."/>
            <person name="Uthaipaisanwong P."/>
            <person name="Yoocha T."/>
            <person name="Poopear S."/>
            <person name="Theerawattanasuk K."/>
            <person name="Tragoonrung S."/>
            <person name="Tangphatsornruang S."/>
        </authorList>
    </citation>
    <scope>NUCLEOTIDE SEQUENCE</scope>
</reference>